<evidence type="ECO:0000313" key="2">
    <source>
        <dbReference type="Proteomes" id="UP001172386"/>
    </source>
</evidence>
<gene>
    <name evidence="1" type="ORF">H2198_010631</name>
</gene>
<organism evidence="1 2">
    <name type="scientific">Neophaeococcomyces mojaviensis</name>
    <dbReference type="NCBI Taxonomy" id="3383035"/>
    <lineage>
        <taxon>Eukaryota</taxon>
        <taxon>Fungi</taxon>
        <taxon>Dikarya</taxon>
        <taxon>Ascomycota</taxon>
        <taxon>Pezizomycotina</taxon>
        <taxon>Eurotiomycetes</taxon>
        <taxon>Chaetothyriomycetidae</taxon>
        <taxon>Chaetothyriales</taxon>
        <taxon>Chaetothyriales incertae sedis</taxon>
        <taxon>Neophaeococcomyces</taxon>
    </lineage>
</organism>
<evidence type="ECO:0000313" key="1">
    <source>
        <dbReference type="EMBL" id="KAJ9650053.1"/>
    </source>
</evidence>
<sequence length="415" mass="47281">MDSNIISMRSLVCILAILGYIVVARFLRYRRRDALLHRFGYGTSKPLGAMTTEDAASIYRELSEMEFPFSFLNSKFALFRTYGIGSMSRLLVATKQITSPHIIPKRLADTNVLMFEIEGSSPSSARWHEAVARTNRIHEAYRKSGKISNEDMLYTLSLFAGEPLKWITSYEWRGFTIMEKAAIGTFWKGVGDAMEIDMSLLPSGGSSRDGWTDGSHWLDELLIWSEDYESQHMLPDVNSHKLAMETLNYILWPVPKALKTLGFWAVQSLMDDRLTKTMMLERAPQFFYASTSIALALRCIFLRYFALPRPDIWRVRYVEEATNEHGRYNSLMYGGLPIYIKANVTWRWNLQAWIFWALGKPIPGDDGDAYLPHGYDLKAIGPRSLPASGPDAATILKEKLRLRGGCPFSQFSCKT</sequence>
<protein>
    <submittedName>
        <fullName evidence="1">Uncharacterized protein</fullName>
    </submittedName>
</protein>
<dbReference type="Proteomes" id="UP001172386">
    <property type="component" value="Unassembled WGS sequence"/>
</dbReference>
<keyword evidence="2" id="KW-1185">Reference proteome</keyword>
<proteinExistence type="predicted"/>
<dbReference type="EMBL" id="JAPDRQ010000394">
    <property type="protein sequence ID" value="KAJ9650053.1"/>
    <property type="molecule type" value="Genomic_DNA"/>
</dbReference>
<comment type="caution">
    <text evidence="1">The sequence shown here is derived from an EMBL/GenBank/DDBJ whole genome shotgun (WGS) entry which is preliminary data.</text>
</comment>
<name>A0ACC2ZR56_9EURO</name>
<accession>A0ACC2ZR56</accession>
<reference evidence="1" key="1">
    <citation type="submission" date="2022-10" db="EMBL/GenBank/DDBJ databases">
        <title>Culturing micro-colonial fungi from biological soil crusts in the Mojave desert and describing Neophaeococcomyces mojavensis, and introducing the new genera and species Taxawa tesnikishii.</title>
        <authorList>
            <person name="Kurbessoian T."/>
            <person name="Stajich J.E."/>
        </authorList>
    </citation>
    <scope>NUCLEOTIDE SEQUENCE</scope>
    <source>
        <strain evidence="1">JES_112</strain>
    </source>
</reference>